<evidence type="ECO:0008006" key="4">
    <source>
        <dbReference type="Google" id="ProtNLM"/>
    </source>
</evidence>
<dbReference type="RefSeq" id="WP_386276432.1">
    <property type="nucleotide sequence ID" value="NZ_JBHRWR010000039.1"/>
</dbReference>
<sequence>MIAVAERKTTRRTTTTPQPTPCETCKGAGEVSRTVRVGRKHRVVGQQTGLCLTCLGSGEAPTE</sequence>
<dbReference type="EMBL" id="JBHRWR010000039">
    <property type="protein sequence ID" value="MFC3577575.1"/>
    <property type="molecule type" value="Genomic_DNA"/>
</dbReference>
<feature type="region of interest" description="Disordered" evidence="1">
    <location>
        <begin position="1"/>
        <end position="26"/>
    </location>
</feature>
<organism evidence="2 3">
    <name type="scientific">Streptomyces yaanensis</name>
    <dbReference type="NCBI Taxonomy" id="1142239"/>
    <lineage>
        <taxon>Bacteria</taxon>
        <taxon>Bacillati</taxon>
        <taxon>Actinomycetota</taxon>
        <taxon>Actinomycetes</taxon>
        <taxon>Kitasatosporales</taxon>
        <taxon>Streptomycetaceae</taxon>
        <taxon>Streptomyces</taxon>
    </lineage>
</organism>
<protein>
    <recommendedName>
        <fullName evidence="4">Molecular chaperone DnaJ</fullName>
    </recommendedName>
</protein>
<accession>A0ABV7SN72</accession>
<evidence type="ECO:0000313" key="3">
    <source>
        <dbReference type="Proteomes" id="UP001595701"/>
    </source>
</evidence>
<evidence type="ECO:0000256" key="1">
    <source>
        <dbReference type="SAM" id="MobiDB-lite"/>
    </source>
</evidence>
<name>A0ABV7SN72_9ACTN</name>
<proteinExistence type="predicted"/>
<feature type="compositionally biased region" description="Low complexity" evidence="1">
    <location>
        <begin position="12"/>
        <end position="26"/>
    </location>
</feature>
<evidence type="ECO:0000313" key="2">
    <source>
        <dbReference type="EMBL" id="MFC3577575.1"/>
    </source>
</evidence>
<keyword evidence="3" id="KW-1185">Reference proteome</keyword>
<comment type="caution">
    <text evidence="2">The sequence shown here is derived from an EMBL/GenBank/DDBJ whole genome shotgun (WGS) entry which is preliminary data.</text>
</comment>
<gene>
    <name evidence="2" type="ORF">ACFOZ0_30800</name>
</gene>
<dbReference type="Proteomes" id="UP001595701">
    <property type="component" value="Unassembled WGS sequence"/>
</dbReference>
<reference evidence="3" key="1">
    <citation type="journal article" date="2019" name="Int. J. Syst. Evol. Microbiol.">
        <title>The Global Catalogue of Microorganisms (GCM) 10K type strain sequencing project: providing services to taxonomists for standard genome sequencing and annotation.</title>
        <authorList>
            <consortium name="The Broad Institute Genomics Platform"/>
            <consortium name="The Broad Institute Genome Sequencing Center for Infectious Disease"/>
            <person name="Wu L."/>
            <person name="Ma J."/>
        </authorList>
    </citation>
    <scope>NUCLEOTIDE SEQUENCE [LARGE SCALE GENOMIC DNA]</scope>
    <source>
        <strain evidence="3">CGMCC 4.7035</strain>
    </source>
</reference>